<evidence type="ECO:0000256" key="6">
    <source>
        <dbReference type="ARBA" id="ARBA00023134"/>
    </source>
</evidence>
<keyword evidence="4" id="KW-0479">Metal-binding</keyword>
<evidence type="ECO:0000256" key="7">
    <source>
        <dbReference type="ARBA" id="ARBA00023211"/>
    </source>
</evidence>
<comment type="catalytic activity">
    <reaction evidence="8">
        <text>a 3'-end 3'-phospho-ribonucleotide-RNA + a 5'-end dephospho-ribonucleoside-RNA + GTP = a ribonucleotidyl-ribonucleotide-RNA + GMP + diphosphate</text>
        <dbReference type="Rhea" id="RHEA:68076"/>
        <dbReference type="Rhea" id="RHEA-COMP:10463"/>
        <dbReference type="Rhea" id="RHEA-COMP:13936"/>
        <dbReference type="Rhea" id="RHEA-COMP:17355"/>
        <dbReference type="ChEBI" id="CHEBI:33019"/>
        <dbReference type="ChEBI" id="CHEBI:37565"/>
        <dbReference type="ChEBI" id="CHEBI:58115"/>
        <dbReference type="ChEBI" id="CHEBI:83062"/>
        <dbReference type="ChEBI" id="CHEBI:138284"/>
        <dbReference type="ChEBI" id="CHEBI:173118"/>
        <dbReference type="EC" id="6.5.1.8"/>
    </reaction>
</comment>
<dbReference type="GO" id="GO:0170057">
    <property type="term" value="F:RNA ligase (GTP) activity"/>
    <property type="evidence" value="ECO:0007669"/>
    <property type="project" value="UniProtKB-EC"/>
</dbReference>
<keyword evidence="6" id="KW-0342">GTP-binding</keyword>
<proteinExistence type="predicted"/>
<evidence type="ECO:0000256" key="3">
    <source>
        <dbReference type="ARBA" id="ARBA00022598"/>
    </source>
</evidence>
<reference evidence="9" key="1">
    <citation type="journal article" date="2014" name="Front. Microbiol.">
        <title>High frequency of phylogenetically diverse reductive dehalogenase-homologous genes in deep subseafloor sedimentary metagenomes.</title>
        <authorList>
            <person name="Kawai M."/>
            <person name="Futagami T."/>
            <person name="Toyoda A."/>
            <person name="Takaki Y."/>
            <person name="Nishi S."/>
            <person name="Hori S."/>
            <person name="Arai W."/>
            <person name="Tsubouchi T."/>
            <person name="Morono Y."/>
            <person name="Uchiyama I."/>
            <person name="Ito T."/>
            <person name="Fujiyama A."/>
            <person name="Inagaki F."/>
            <person name="Takami H."/>
        </authorList>
    </citation>
    <scope>NUCLEOTIDE SEQUENCE</scope>
    <source>
        <strain evidence="9">Expedition CK06-06</strain>
    </source>
</reference>
<evidence type="ECO:0000313" key="9">
    <source>
        <dbReference type="EMBL" id="GAH73459.1"/>
    </source>
</evidence>
<dbReference type="Gene3D" id="3.90.1860.10">
    <property type="entry name" value="tRNA-splicing ligase RtcB"/>
    <property type="match status" value="1"/>
</dbReference>
<sequence>MYVQGGERIPIKIWAERGEIEEGAMNQITNVANLPSAFHHIALMPDAHQGYGMPIGGVTALKNAISPNMVGVDIGCGMRALKTSLLIIGIDDLKRIMSSIRRAIPVGFNHHKRNYAKQLPPVTGAQYLVVVNAELASAAHQVGTLGGGNHFIEIQKGDDNHIWIMIHSGSRNIGLKVANYYNK</sequence>
<dbReference type="GO" id="GO:0005525">
    <property type="term" value="F:GTP binding"/>
    <property type="evidence" value="ECO:0007669"/>
    <property type="project" value="UniProtKB-KW"/>
</dbReference>
<name>X1J585_9ZZZZ</name>
<evidence type="ECO:0000256" key="8">
    <source>
        <dbReference type="ARBA" id="ARBA00047746"/>
    </source>
</evidence>
<gene>
    <name evidence="9" type="ORF">S03H2_51457</name>
</gene>
<dbReference type="Pfam" id="PF01139">
    <property type="entry name" value="RtcB"/>
    <property type="match status" value="2"/>
</dbReference>
<dbReference type="SUPFAM" id="SSF103365">
    <property type="entry name" value="Hypothetical protein PH1602"/>
    <property type="match status" value="1"/>
</dbReference>
<dbReference type="GO" id="GO:0006281">
    <property type="term" value="P:DNA repair"/>
    <property type="evidence" value="ECO:0007669"/>
    <property type="project" value="TreeGrafter"/>
</dbReference>
<evidence type="ECO:0000256" key="1">
    <source>
        <dbReference type="ARBA" id="ARBA00001936"/>
    </source>
</evidence>
<dbReference type="GO" id="GO:0042245">
    <property type="term" value="P:RNA repair"/>
    <property type="evidence" value="ECO:0007669"/>
    <property type="project" value="TreeGrafter"/>
</dbReference>
<dbReference type="InterPro" id="IPR052915">
    <property type="entry name" value="RtcB-like"/>
</dbReference>
<protein>
    <recommendedName>
        <fullName evidence="2">3'-phosphate/5'-hydroxy nucleic acid ligase</fullName>
        <ecNumber evidence="2">6.5.1.8</ecNumber>
    </recommendedName>
</protein>
<dbReference type="AlphaFoldDB" id="X1J585"/>
<feature type="non-terminal residue" evidence="9">
    <location>
        <position position="183"/>
    </location>
</feature>
<dbReference type="InterPro" id="IPR001233">
    <property type="entry name" value="RtcB"/>
</dbReference>
<dbReference type="GO" id="GO:0030145">
    <property type="term" value="F:manganese ion binding"/>
    <property type="evidence" value="ECO:0007669"/>
    <property type="project" value="TreeGrafter"/>
</dbReference>
<comment type="caution">
    <text evidence="9">The sequence shown here is derived from an EMBL/GenBank/DDBJ whole genome shotgun (WGS) entry which is preliminary data.</text>
</comment>
<dbReference type="GO" id="GO:0003909">
    <property type="term" value="F:DNA ligase activity"/>
    <property type="evidence" value="ECO:0007669"/>
    <property type="project" value="TreeGrafter"/>
</dbReference>
<dbReference type="GO" id="GO:0006396">
    <property type="term" value="P:RNA processing"/>
    <property type="evidence" value="ECO:0007669"/>
    <property type="project" value="InterPro"/>
</dbReference>
<dbReference type="PANTHER" id="PTHR43749:SF2">
    <property type="entry name" value="RNA-SPLICING LIGASE RTCB"/>
    <property type="match status" value="1"/>
</dbReference>
<accession>X1J585</accession>
<comment type="cofactor">
    <cofactor evidence="1">
        <name>Mn(2+)</name>
        <dbReference type="ChEBI" id="CHEBI:29035"/>
    </cofactor>
</comment>
<keyword evidence="3" id="KW-0436">Ligase</keyword>
<organism evidence="9">
    <name type="scientific">marine sediment metagenome</name>
    <dbReference type="NCBI Taxonomy" id="412755"/>
    <lineage>
        <taxon>unclassified sequences</taxon>
        <taxon>metagenomes</taxon>
        <taxon>ecological metagenomes</taxon>
    </lineage>
</organism>
<dbReference type="EMBL" id="BARU01032645">
    <property type="protein sequence ID" value="GAH73459.1"/>
    <property type="molecule type" value="Genomic_DNA"/>
</dbReference>
<evidence type="ECO:0000256" key="4">
    <source>
        <dbReference type="ARBA" id="ARBA00022723"/>
    </source>
</evidence>
<evidence type="ECO:0000256" key="2">
    <source>
        <dbReference type="ARBA" id="ARBA00012726"/>
    </source>
</evidence>
<dbReference type="PANTHER" id="PTHR43749">
    <property type="entry name" value="RNA-SPLICING LIGASE RTCB"/>
    <property type="match status" value="1"/>
</dbReference>
<dbReference type="EC" id="6.5.1.8" evidence="2"/>
<keyword evidence="7" id="KW-0464">Manganese</keyword>
<dbReference type="InterPro" id="IPR036025">
    <property type="entry name" value="RtcB-like_sf"/>
</dbReference>
<keyword evidence="5" id="KW-0547">Nucleotide-binding</keyword>
<evidence type="ECO:0000256" key="5">
    <source>
        <dbReference type="ARBA" id="ARBA00022741"/>
    </source>
</evidence>